<dbReference type="PIRSF" id="PIRSF003113">
    <property type="entry name" value="BolA"/>
    <property type="match status" value="1"/>
</dbReference>
<evidence type="ECO:0000256" key="1">
    <source>
        <dbReference type="ARBA" id="ARBA00005578"/>
    </source>
</evidence>
<feature type="region of interest" description="Disordered" evidence="3">
    <location>
        <begin position="87"/>
        <end position="110"/>
    </location>
</feature>
<dbReference type="InterPro" id="IPR050961">
    <property type="entry name" value="BolA/IbaG_stress_morph_reg"/>
</dbReference>
<dbReference type="OrthoDB" id="9801469at2"/>
<accession>A0A5M8FK35</accession>
<dbReference type="AlphaFoldDB" id="A0A5M8FK35"/>
<reference evidence="4 5" key="1">
    <citation type="submission" date="2019-09" db="EMBL/GenBank/DDBJ databases">
        <title>Whole-genome sequence of the purple sulfur bacterium Thiohalocapsa marina DSM 19078.</title>
        <authorList>
            <person name="Kyndt J.A."/>
            <person name="Meyer T.E."/>
        </authorList>
    </citation>
    <scope>NUCLEOTIDE SEQUENCE [LARGE SCALE GENOMIC DNA]</scope>
    <source>
        <strain evidence="4 5">DSM 19078</strain>
    </source>
</reference>
<evidence type="ECO:0000313" key="4">
    <source>
        <dbReference type="EMBL" id="KAA6184854.1"/>
    </source>
</evidence>
<name>A0A5M8FK35_9GAMM</name>
<dbReference type="RefSeq" id="WP_150093339.1">
    <property type="nucleotide sequence ID" value="NZ_JBFUOH010000037.1"/>
</dbReference>
<evidence type="ECO:0000256" key="2">
    <source>
        <dbReference type="RuleBase" id="RU003860"/>
    </source>
</evidence>
<dbReference type="InterPro" id="IPR036065">
    <property type="entry name" value="BolA-like_sf"/>
</dbReference>
<dbReference type="EMBL" id="VWXX01000015">
    <property type="protein sequence ID" value="KAA6184854.1"/>
    <property type="molecule type" value="Genomic_DNA"/>
</dbReference>
<protein>
    <submittedName>
        <fullName evidence="4">BolA family transcriptional regulator</fullName>
    </submittedName>
</protein>
<dbReference type="SUPFAM" id="SSF82657">
    <property type="entry name" value="BolA-like"/>
    <property type="match status" value="1"/>
</dbReference>
<dbReference type="GO" id="GO:0006351">
    <property type="term" value="P:DNA-templated transcription"/>
    <property type="evidence" value="ECO:0007669"/>
    <property type="project" value="TreeGrafter"/>
</dbReference>
<dbReference type="Pfam" id="PF01722">
    <property type="entry name" value="BolA"/>
    <property type="match status" value="1"/>
</dbReference>
<proteinExistence type="inferred from homology"/>
<evidence type="ECO:0000256" key="3">
    <source>
        <dbReference type="SAM" id="MobiDB-lite"/>
    </source>
</evidence>
<organism evidence="4 5">
    <name type="scientific">Thiohalocapsa marina</name>
    <dbReference type="NCBI Taxonomy" id="424902"/>
    <lineage>
        <taxon>Bacteria</taxon>
        <taxon>Pseudomonadati</taxon>
        <taxon>Pseudomonadota</taxon>
        <taxon>Gammaproteobacteria</taxon>
        <taxon>Chromatiales</taxon>
        <taxon>Chromatiaceae</taxon>
        <taxon>Thiohalocapsa</taxon>
    </lineage>
</organism>
<evidence type="ECO:0000313" key="5">
    <source>
        <dbReference type="Proteomes" id="UP000322981"/>
    </source>
</evidence>
<dbReference type="Proteomes" id="UP000322981">
    <property type="component" value="Unassembled WGS sequence"/>
</dbReference>
<comment type="caution">
    <text evidence="4">The sequence shown here is derived from an EMBL/GenBank/DDBJ whole genome shotgun (WGS) entry which is preliminary data.</text>
</comment>
<dbReference type="GO" id="GO:0005829">
    <property type="term" value="C:cytosol"/>
    <property type="evidence" value="ECO:0007669"/>
    <property type="project" value="TreeGrafter"/>
</dbReference>
<sequence>MTRRERIEQALTAGLAPMQVEVTDESHMHNVPPGAESHFKVLVVSPAFAGERLLGRHRRVNGLLADEFAGGMHALAIHAWTPEEWFEKGGGAAPNSPECLGGGRSSDSPA</sequence>
<comment type="similarity">
    <text evidence="1 2">Belongs to the BolA/IbaG family.</text>
</comment>
<gene>
    <name evidence="4" type="ORF">F2Q65_11120</name>
</gene>
<keyword evidence="5" id="KW-1185">Reference proteome</keyword>
<dbReference type="InterPro" id="IPR002634">
    <property type="entry name" value="BolA"/>
</dbReference>
<dbReference type="PANTHER" id="PTHR46229">
    <property type="entry name" value="BOLA TRANSCRIPTION REGULATOR"/>
    <property type="match status" value="1"/>
</dbReference>
<dbReference type="Gene3D" id="3.30.300.90">
    <property type="entry name" value="BolA-like"/>
    <property type="match status" value="1"/>
</dbReference>
<dbReference type="PANTHER" id="PTHR46229:SF2">
    <property type="entry name" value="BOLA-LIKE PROTEIN 1"/>
    <property type="match status" value="1"/>
</dbReference>